<evidence type="ECO:0000259" key="2">
    <source>
        <dbReference type="Pfam" id="PF12697"/>
    </source>
</evidence>
<feature type="domain" description="AB hydrolase-1" evidence="2">
    <location>
        <begin position="8"/>
        <end position="220"/>
    </location>
</feature>
<dbReference type="AlphaFoldDB" id="A0A1I2QQU6"/>
<dbReference type="InterPro" id="IPR029058">
    <property type="entry name" value="AB_hydrolase_fold"/>
</dbReference>
<dbReference type="Pfam" id="PF12697">
    <property type="entry name" value="Abhydrolase_6"/>
    <property type="match status" value="1"/>
</dbReference>
<feature type="region of interest" description="Disordered" evidence="1">
    <location>
        <begin position="280"/>
        <end position="314"/>
    </location>
</feature>
<feature type="compositionally biased region" description="Basic and acidic residues" evidence="1">
    <location>
        <begin position="295"/>
        <end position="314"/>
    </location>
</feature>
<dbReference type="EMBL" id="FONR01000018">
    <property type="protein sequence ID" value="SFG27991.1"/>
    <property type="molecule type" value="Genomic_DNA"/>
</dbReference>
<organism evidence="3 4">
    <name type="scientific">Streptomyces mirabilis</name>
    <dbReference type="NCBI Taxonomy" id="68239"/>
    <lineage>
        <taxon>Bacteria</taxon>
        <taxon>Bacillati</taxon>
        <taxon>Actinomycetota</taxon>
        <taxon>Actinomycetes</taxon>
        <taxon>Kitasatosporales</taxon>
        <taxon>Streptomycetaceae</taxon>
        <taxon>Streptomyces</taxon>
    </lineage>
</organism>
<name>A0A1I2QQU6_9ACTN</name>
<accession>A0A1I2QQU6</accession>
<dbReference type="InterPro" id="IPR000073">
    <property type="entry name" value="AB_hydrolase_1"/>
</dbReference>
<dbReference type="Proteomes" id="UP000181942">
    <property type="component" value="Unassembled WGS sequence"/>
</dbReference>
<dbReference type="PANTHER" id="PTHR37946">
    <property type="entry name" value="SLL1969 PROTEIN"/>
    <property type="match status" value="1"/>
</dbReference>
<reference evidence="3 4" key="1">
    <citation type="submission" date="2016-10" db="EMBL/GenBank/DDBJ databases">
        <authorList>
            <person name="de Groot N.N."/>
        </authorList>
    </citation>
    <scope>NUCLEOTIDE SEQUENCE [LARGE SCALE GENOMIC DNA]</scope>
    <source>
        <strain evidence="3 4">OK461</strain>
    </source>
</reference>
<dbReference type="PANTHER" id="PTHR37946:SF1">
    <property type="entry name" value="SLL1969 PROTEIN"/>
    <property type="match status" value="1"/>
</dbReference>
<evidence type="ECO:0000313" key="4">
    <source>
        <dbReference type="Proteomes" id="UP000181942"/>
    </source>
</evidence>
<protein>
    <recommendedName>
        <fullName evidence="2">AB hydrolase-1 domain-containing protein</fullName>
    </recommendedName>
</protein>
<gene>
    <name evidence="3" type="ORF">SAMN02787118_11855</name>
</gene>
<evidence type="ECO:0000313" key="3">
    <source>
        <dbReference type="EMBL" id="SFG27991.1"/>
    </source>
</evidence>
<dbReference type="GO" id="GO:0003824">
    <property type="term" value="F:catalytic activity"/>
    <property type="evidence" value="ECO:0007669"/>
    <property type="project" value="UniProtKB-ARBA"/>
</dbReference>
<proteinExistence type="predicted"/>
<sequence length="314" mass="34134">MSDGRLGVVMVHGIRSGPEVWDPLCRLIAQDEKLAFAEPLQFRYATGVRRLHPLRVFPTVDTVADSFKEYLATEAGEFTQLMLVTHSQGGLVAQRFLARALADGEGRRLARIRRLVMLACPNNGSELLLSLRRNVLGLGHPQERDLRPLNDQVNATLRTVLRDVVHATAVSDRTCPILVTAYAGESDRVVRAVSAQSVFPDSAALPGDHSTILKAKDAGHRTFTTLRRLLLTVPDAAPENAPEATRTPAELPGLQRTVTNTFSGGRAYGPVIQGDTVHVSFPSVPPFQSPPVGLDADRSGNDDTSENGHNDRET</sequence>
<evidence type="ECO:0000256" key="1">
    <source>
        <dbReference type="SAM" id="MobiDB-lite"/>
    </source>
</evidence>
<dbReference type="Gene3D" id="3.40.50.1820">
    <property type="entry name" value="alpha/beta hydrolase"/>
    <property type="match status" value="1"/>
</dbReference>
<dbReference type="SUPFAM" id="SSF53474">
    <property type="entry name" value="alpha/beta-Hydrolases"/>
    <property type="match status" value="1"/>
</dbReference>